<dbReference type="GO" id="GO:0006313">
    <property type="term" value="P:DNA transposition"/>
    <property type="evidence" value="ECO:0007669"/>
    <property type="project" value="InterPro"/>
</dbReference>
<dbReference type="PATRIC" id="fig|1449976.3.peg.1574"/>
<dbReference type="AlphaFoldDB" id="W5W3G3"/>
<dbReference type="GO" id="GO:0003677">
    <property type="term" value="F:DNA binding"/>
    <property type="evidence" value="ECO:0007669"/>
    <property type="project" value="InterPro"/>
</dbReference>
<protein>
    <submittedName>
        <fullName evidence="4">Putative transposon tn5714 transposase</fullName>
    </submittedName>
</protein>
<dbReference type="EMBL" id="CP007155">
    <property type="protein sequence ID" value="AHH99129.1"/>
    <property type="molecule type" value="Genomic_DNA"/>
</dbReference>
<evidence type="ECO:0000313" key="5">
    <source>
        <dbReference type="EMBL" id="AHH96429.1"/>
    </source>
</evidence>
<dbReference type="EMBL" id="CP007155">
    <property type="protein sequence ID" value="AHH98664.1"/>
    <property type="molecule type" value="Genomic_DNA"/>
</dbReference>
<accession>W5W3G3</accession>
<dbReference type="Pfam" id="PF13340">
    <property type="entry name" value="DUF4096"/>
    <property type="match status" value="1"/>
</dbReference>
<evidence type="ECO:0000313" key="3">
    <source>
        <dbReference type="EMBL" id="AHH94945.1"/>
    </source>
</evidence>
<dbReference type="EMBL" id="CP007155">
    <property type="protein sequence ID" value="AHH95733.1"/>
    <property type="molecule type" value="Genomic_DNA"/>
</dbReference>
<dbReference type="STRING" id="1449976.KALB_1573"/>
<dbReference type="GO" id="GO:0004803">
    <property type="term" value="F:transposase activity"/>
    <property type="evidence" value="ECO:0007669"/>
    <property type="project" value="InterPro"/>
</dbReference>
<evidence type="ECO:0000259" key="1">
    <source>
        <dbReference type="Pfam" id="PF01609"/>
    </source>
</evidence>
<dbReference type="Proteomes" id="UP000019225">
    <property type="component" value="Chromosome"/>
</dbReference>
<organism evidence="4 8">
    <name type="scientific">Kutzneria albida DSM 43870</name>
    <dbReference type="NCBI Taxonomy" id="1449976"/>
    <lineage>
        <taxon>Bacteria</taxon>
        <taxon>Bacillati</taxon>
        <taxon>Actinomycetota</taxon>
        <taxon>Actinomycetes</taxon>
        <taxon>Pseudonocardiales</taxon>
        <taxon>Pseudonocardiaceae</taxon>
        <taxon>Kutzneria</taxon>
    </lineage>
</organism>
<evidence type="ECO:0000313" key="6">
    <source>
        <dbReference type="EMBL" id="AHH98664.1"/>
    </source>
</evidence>
<dbReference type="Pfam" id="PF01609">
    <property type="entry name" value="DDE_Tnp_1"/>
    <property type="match status" value="1"/>
</dbReference>
<dbReference type="KEGG" id="kal:KALB_2365"/>
<dbReference type="HOGENOM" id="CLU_055261_0_0_11"/>
<evidence type="ECO:0000313" key="4">
    <source>
        <dbReference type="EMBL" id="AHH95733.1"/>
    </source>
</evidence>
<evidence type="ECO:0000313" key="7">
    <source>
        <dbReference type="EMBL" id="AHH99129.1"/>
    </source>
</evidence>
<dbReference type="InterPro" id="IPR025161">
    <property type="entry name" value="IS402-like_dom"/>
</dbReference>
<keyword evidence="8" id="KW-1185">Reference proteome</keyword>
<dbReference type="EMBL" id="CP007155">
    <property type="protein sequence ID" value="AHH94945.1"/>
    <property type="molecule type" value="Genomic_DNA"/>
</dbReference>
<dbReference type="eggNOG" id="COG3293">
    <property type="taxonomic scope" value="Bacteria"/>
</dbReference>
<dbReference type="KEGG" id="kal:KALB_1573"/>
<dbReference type="PANTHER" id="PTHR30007:SF0">
    <property type="entry name" value="TRANSPOSASE"/>
    <property type="match status" value="1"/>
</dbReference>
<dbReference type="PANTHER" id="PTHR30007">
    <property type="entry name" value="PHP DOMAIN PROTEIN"/>
    <property type="match status" value="1"/>
</dbReference>
<proteinExistence type="predicted"/>
<feature type="domain" description="Insertion element IS402-like" evidence="2">
    <location>
        <begin position="37"/>
        <end position="113"/>
    </location>
</feature>
<sequence>MLSCPMPAGDATAGASCCRLAATHQPTRRANRYPSDVTDAQWAVLDPLLPDPAWLGGRGGRRERHCRRVIVDAILYLVDNGIKWRALPADFPPWPTVYKRFALWEKSGATQRILDGLRDRARLAEGRVAAPSAAVIDSQSVRAAETVGRATRGWDAGKKVNGRKRHIVVDTVGFVLAVLVTPASIQDRVAARALLLRLGATVGDRIRLVWADGGYTGTLLDWARQALGVVVEIVKRPDLPHFTVLPRRWVVERSLAWITGHRRCVRDYERLPHHHEAMVRWAMIRITSRRLTQTL</sequence>
<feature type="domain" description="Transposase IS4-like" evidence="1">
    <location>
        <begin position="131"/>
        <end position="284"/>
    </location>
</feature>
<dbReference type="KEGG" id="kal:KALB_5768"/>
<dbReference type="NCBIfam" id="NF033580">
    <property type="entry name" value="transpos_IS5_3"/>
    <property type="match status" value="1"/>
</dbReference>
<dbReference type="KEGG" id="kal:KALB_5302"/>
<reference evidence="4 8" key="1">
    <citation type="journal article" date="2014" name="BMC Genomics">
        <title>Complete genome sequence of producer of the glycopeptide antibiotic Aculeximycin Kutzneria albida DSM 43870T, a representative of minor genus of Pseudonocardiaceae.</title>
        <authorList>
            <person name="Rebets Y."/>
            <person name="Tokovenko B."/>
            <person name="Lushchyk I."/>
            <person name="Ruckert C."/>
            <person name="Zaburannyi N."/>
            <person name="Bechthold A."/>
            <person name="Kalinowski J."/>
            <person name="Luzhetskyy A."/>
        </authorList>
    </citation>
    <scope>NUCLEOTIDE SEQUENCE [LARGE SCALE GENOMIC DNA]</scope>
    <source>
        <strain evidence="4">DSM 43870</strain>
    </source>
</reference>
<gene>
    <name evidence="3" type="ORF">KALB_1573</name>
    <name evidence="4" type="ORF">KALB_2365</name>
    <name evidence="5" type="ORF">KALB_3061</name>
    <name evidence="6" type="ORF">KALB_5302</name>
    <name evidence="7" type="ORF">KALB_5768</name>
</gene>
<name>W5W3G3_9PSEU</name>
<dbReference type="InterPro" id="IPR002559">
    <property type="entry name" value="Transposase_11"/>
</dbReference>
<dbReference type="EMBL" id="CP007155">
    <property type="protein sequence ID" value="AHH96429.1"/>
    <property type="molecule type" value="Genomic_DNA"/>
</dbReference>
<evidence type="ECO:0000313" key="8">
    <source>
        <dbReference type="Proteomes" id="UP000019225"/>
    </source>
</evidence>
<evidence type="ECO:0000259" key="2">
    <source>
        <dbReference type="Pfam" id="PF13340"/>
    </source>
</evidence>
<dbReference type="KEGG" id="kal:KALB_3061"/>